<protein>
    <submittedName>
        <fullName evidence="1">Uncharacterized protein</fullName>
    </submittedName>
</protein>
<organism evidence="1 2">
    <name type="scientific">Zalerion maritima</name>
    <dbReference type="NCBI Taxonomy" id="339359"/>
    <lineage>
        <taxon>Eukaryota</taxon>
        <taxon>Fungi</taxon>
        <taxon>Dikarya</taxon>
        <taxon>Ascomycota</taxon>
        <taxon>Pezizomycotina</taxon>
        <taxon>Sordariomycetes</taxon>
        <taxon>Lulworthiomycetidae</taxon>
        <taxon>Lulworthiales</taxon>
        <taxon>Lulworthiaceae</taxon>
        <taxon>Zalerion</taxon>
    </lineage>
</organism>
<evidence type="ECO:0000313" key="2">
    <source>
        <dbReference type="Proteomes" id="UP001201980"/>
    </source>
</evidence>
<evidence type="ECO:0000313" key="1">
    <source>
        <dbReference type="EMBL" id="KAJ2897588.1"/>
    </source>
</evidence>
<keyword evidence="2" id="KW-1185">Reference proteome</keyword>
<dbReference type="EMBL" id="JAKWBI020000268">
    <property type="protein sequence ID" value="KAJ2897588.1"/>
    <property type="molecule type" value="Genomic_DNA"/>
</dbReference>
<sequence length="199" mass="21754">MNGAAYEGALFLWATRGDLTYLILDTLDRQAGSGIAAPWSAPLRSPGSAAYLVVCKVFAAFVKRSLGPTLGFTQLGSQTSMSQLASRSWDQNMEPELTSLKCLMEVGHLAILGVKGAFSLFTLATFIRTLVVFVKAQIFWRELNSTDCPGFNCQESECCIVMDSFGLVKCTPPALPAGFKRWLQGMAMRFAVRNTVRHV</sequence>
<proteinExistence type="predicted"/>
<accession>A0AAD5WQZ6</accession>
<gene>
    <name evidence="1" type="ORF">MKZ38_004542</name>
</gene>
<dbReference type="AlphaFoldDB" id="A0AAD5WQZ6"/>
<dbReference type="Proteomes" id="UP001201980">
    <property type="component" value="Unassembled WGS sequence"/>
</dbReference>
<reference evidence="1" key="1">
    <citation type="submission" date="2022-07" db="EMBL/GenBank/DDBJ databases">
        <title>Draft genome sequence of Zalerion maritima ATCC 34329, a (micro)plastics degrading marine fungus.</title>
        <authorList>
            <person name="Paco A."/>
            <person name="Goncalves M.F.M."/>
            <person name="Rocha-Santos T.A.P."/>
            <person name="Alves A."/>
        </authorList>
    </citation>
    <scope>NUCLEOTIDE SEQUENCE</scope>
    <source>
        <strain evidence="1">ATCC 34329</strain>
    </source>
</reference>
<name>A0AAD5WQZ6_9PEZI</name>
<comment type="caution">
    <text evidence="1">The sequence shown here is derived from an EMBL/GenBank/DDBJ whole genome shotgun (WGS) entry which is preliminary data.</text>
</comment>